<evidence type="ECO:0000313" key="2">
    <source>
        <dbReference type="Proteomes" id="UP000092993"/>
    </source>
</evidence>
<dbReference type="EMBL" id="LUGG01000024">
    <property type="protein sequence ID" value="OBZ67326.1"/>
    <property type="molecule type" value="Genomic_DNA"/>
</dbReference>
<sequence>MWSLDSELERSSTCLQDVYVLAGEPRQVFIHKDKIFVCSVVLVDHASERLEPDANGRPANAFEFHDWLRNIQVKVP</sequence>
<protein>
    <submittedName>
        <fullName evidence="1">Uncharacterized protein</fullName>
    </submittedName>
</protein>
<keyword evidence="2" id="KW-1185">Reference proteome</keyword>
<comment type="caution">
    <text evidence="1">The sequence shown here is derived from an EMBL/GenBank/DDBJ whole genome shotgun (WGS) entry which is preliminary data.</text>
</comment>
<proteinExistence type="predicted"/>
<name>A0A1C7LT50_GRIFR</name>
<dbReference type="AlphaFoldDB" id="A0A1C7LT50"/>
<organism evidence="1 2">
    <name type="scientific">Grifola frondosa</name>
    <name type="common">Maitake</name>
    <name type="synonym">Polyporus frondosus</name>
    <dbReference type="NCBI Taxonomy" id="5627"/>
    <lineage>
        <taxon>Eukaryota</taxon>
        <taxon>Fungi</taxon>
        <taxon>Dikarya</taxon>
        <taxon>Basidiomycota</taxon>
        <taxon>Agaricomycotina</taxon>
        <taxon>Agaricomycetes</taxon>
        <taxon>Polyporales</taxon>
        <taxon>Grifolaceae</taxon>
        <taxon>Grifola</taxon>
    </lineage>
</organism>
<reference evidence="1 2" key="1">
    <citation type="submission" date="2016-03" db="EMBL/GenBank/DDBJ databases">
        <title>Whole genome sequencing of Grifola frondosa 9006-11.</title>
        <authorList>
            <person name="Min B."/>
            <person name="Park H."/>
            <person name="Kim J.-G."/>
            <person name="Cho H."/>
            <person name="Oh Y.-L."/>
            <person name="Kong W.-S."/>
            <person name="Choi I.-G."/>
        </authorList>
    </citation>
    <scope>NUCLEOTIDE SEQUENCE [LARGE SCALE GENOMIC DNA]</scope>
    <source>
        <strain evidence="1 2">9006-11</strain>
    </source>
</reference>
<dbReference type="Proteomes" id="UP000092993">
    <property type="component" value="Unassembled WGS sequence"/>
</dbReference>
<accession>A0A1C7LT50</accession>
<gene>
    <name evidence="1" type="ORF">A0H81_12581</name>
</gene>
<evidence type="ECO:0000313" key="1">
    <source>
        <dbReference type="EMBL" id="OBZ67326.1"/>
    </source>
</evidence>